<dbReference type="PANTHER" id="PTHR23326">
    <property type="entry name" value="CCR4 NOT-RELATED"/>
    <property type="match status" value="1"/>
</dbReference>
<feature type="compositionally biased region" description="Basic residues" evidence="4">
    <location>
        <begin position="61"/>
        <end position="88"/>
    </location>
</feature>
<feature type="domain" description="NOT2/NOT3/NOT5 C-terminal" evidence="5">
    <location>
        <begin position="158"/>
        <end position="285"/>
    </location>
</feature>
<reference evidence="6" key="1">
    <citation type="submission" date="2013-04" db="EMBL/GenBank/DDBJ databases">
        <title>The Genome Sequence of Fonticula alba ATCC 38817.</title>
        <authorList>
            <consortium name="The Broad Institute Genomics Platform"/>
            <person name="Russ C."/>
            <person name="Cuomo C."/>
            <person name="Burger G."/>
            <person name="Gray M.W."/>
            <person name="Holland P.W.H."/>
            <person name="King N."/>
            <person name="Lang F.B.F."/>
            <person name="Roger A.J."/>
            <person name="Ruiz-Trillo I."/>
            <person name="Brown M."/>
            <person name="Walker B."/>
            <person name="Young S."/>
            <person name="Zeng Q."/>
            <person name="Gargeya S."/>
            <person name="Fitzgerald M."/>
            <person name="Haas B."/>
            <person name="Abouelleil A."/>
            <person name="Allen A.W."/>
            <person name="Alvarado L."/>
            <person name="Arachchi H.M."/>
            <person name="Berlin A.M."/>
            <person name="Chapman S.B."/>
            <person name="Gainer-Dewar J."/>
            <person name="Goldberg J."/>
            <person name="Griggs A."/>
            <person name="Gujja S."/>
            <person name="Hansen M."/>
            <person name="Howarth C."/>
            <person name="Imamovic A."/>
            <person name="Ireland A."/>
            <person name="Larimer J."/>
            <person name="McCowan C."/>
            <person name="Murphy C."/>
            <person name="Pearson M."/>
            <person name="Poon T.W."/>
            <person name="Priest M."/>
            <person name="Roberts A."/>
            <person name="Saif S."/>
            <person name="Shea T."/>
            <person name="Sisk P."/>
            <person name="Sykes S."/>
            <person name="Wortman J."/>
            <person name="Nusbaum C."/>
            <person name="Birren B."/>
        </authorList>
    </citation>
    <scope>NUCLEOTIDE SEQUENCE [LARGE SCALE GENOMIC DNA]</scope>
    <source>
        <strain evidence="6">ATCC 38817</strain>
    </source>
</reference>
<gene>
    <name evidence="6" type="ORF">H696_03838</name>
</gene>
<keyword evidence="3" id="KW-0804">Transcription</keyword>
<evidence type="ECO:0000313" key="6">
    <source>
        <dbReference type="EMBL" id="KCV69407.1"/>
    </source>
</evidence>
<dbReference type="Pfam" id="PF04153">
    <property type="entry name" value="NOT2_3_5_C"/>
    <property type="match status" value="1"/>
</dbReference>
<organism evidence="6">
    <name type="scientific">Fonticula alba</name>
    <name type="common">Slime mold</name>
    <dbReference type="NCBI Taxonomy" id="691883"/>
    <lineage>
        <taxon>Eukaryota</taxon>
        <taxon>Rotosphaerida</taxon>
        <taxon>Fonticulaceae</taxon>
        <taxon>Fonticula</taxon>
    </lineage>
</organism>
<dbReference type="InterPro" id="IPR007282">
    <property type="entry name" value="NOT2/3/5_C"/>
</dbReference>
<feature type="region of interest" description="Disordered" evidence="4">
    <location>
        <begin position="1"/>
        <end position="111"/>
    </location>
</feature>
<dbReference type="GO" id="GO:0006355">
    <property type="term" value="P:regulation of DNA-templated transcription"/>
    <property type="evidence" value="ECO:0007669"/>
    <property type="project" value="InterPro"/>
</dbReference>
<feature type="compositionally biased region" description="Low complexity" evidence="4">
    <location>
        <begin position="187"/>
        <end position="197"/>
    </location>
</feature>
<dbReference type="RefSeq" id="XP_009495972.1">
    <property type="nucleotide sequence ID" value="XM_009497697.1"/>
</dbReference>
<comment type="similarity">
    <text evidence="1">Belongs to the CNOT2/3/5 family.</text>
</comment>
<dbReference type="InterPro" id="IPR040168">
    <property type="entry name" value="Not2/3/5"/>
</dbReference>
<dbReference type="STRING" id="691883.A0A058Z7A8"/>
<dbReference type="InterPro" id="IPR038635">
    <property type="entry name" value="CCR4-NOT_su2/3/5_C_sf"/>
</dbReference>
<protein>
    <recommendedName>
        <fullName evidence="5">NOT2/NOT3/NOT5 C-terminal domain-containing protein</fullName>
    </recommendedName>
</protein>
<dbReference type="AlphaFoldDB" id="A0A058Z7A8"/>
<keyword evidence="2" id="KW-0805">Transcription regulation</keyword>
<accession>A0A058Z7A8</accession>
<evidence type="ECO:0000256" key="2">
    <source>
        <dbReference type="ARBA" id="ARBA00023015"/>
    </source>
</evidence>
<sequence length="310" mass="33624">MSSNFPASGPSKPAIPLASCPNEFPALPQVSSAPPGGPRATGKDDLLRGDPYSVSSSGLAHHPHHAAHLPHHAAHLPHHAHHPHHPHHPGAGGHILPGSVGAATSSSSTSTSSPYGLMGLLDVLQMNNDDVTICAVGLDLTDLGLDLNSREPLYSNFSPWFDKIPIEPDFRLPACYQIPLTREASASGSDALSSDGHSPAKDDPAAPRPVKPLLDIIPNILDESSLFYIFYAFPGEKAQIAAAQRLYDLNWRFHILLQRWITRDAQDVPTSNDEQSEQCFYRIMEPPPVLQATRSELVVQFDAIEKRRSL</sequence>
<feature type="compositionally biased region" description="Low complexity" evidence="4">
    <location>
        <begin position="96"/>
        <end position="111"/>
    </location>
</feature>
<dbReference type="eggNOG" id="KOG2151">
    <property type="taxonomic scope" value="Eukaryota"/>
</dbReference>
<evidence type="ECO:0000259" key="5">
    <source>
        <dbReference type="Pfam" id="PF04153"/>
    </source>
</evidence>
<name>A0A058Z7A8_FONAL</name>
<evidence type="ECO:0000256" key="1">
    <source>
        <dbReference type="ARBA" id="ARBA00007682"/>
    </source>
</evidence>
<dbReference type="Gene3D" id="2.30.30.1020">
    <property type="entry name" value="CCR4-NOT complex subunit 2/3/5, C-terminal domain"/>
    <property type="match status" value="1"/>
</dbReference>
<keyword evidence="7" id="KW-1185">Reference proteome</keyword>
<proteinExistence type="inferred from homology"/>
<dbReference type="GO" id="GO:0030015">
    <property type="term" value="C:CCR4-NOT core complex"/>
    <property type="evidence" value="ECO:0007669"/>
    <property type="project" value="InterPro"/>
</dbReference>
<dbReference type="GeneID" id="20528563"/>
<feature type="region of interest" description="Disordered" evidence="4">
    <location>
        <begin position="187"/>
        <end position="208"/>
    </location>
</feature>
<evidence type="ECO:0000313" key="7">
    <source>
        <dbReference type="Proteomes" id="UP000030693"/>
    </source>
</evidence>
<dbReference type="OrthoDB" id="25391at2759"/>
<dbReference type="EMBL" id="KB932206">
    <property type="protein sequence ID" value="KCV69407.1"/>
    <property type="molecule type" value="Genomic_DNA"/>
</dbReference>
<evidence type="ECO:0000256" key="4">
    <source>
        <dbReference type="SAM" id="MobiDB-lite"/>
    </source>
</evidence>
<evidence type="ECO:0000256" key="3">
    <source>
        <dbReference type="ARBA" id="ARBA00023163"/>
    </source>
</evidence>
<dbReference type="Proteomes" id="UP000030693">
    <property type="component" value="Unassembled WGS sequence"/>
</dbReference>